<dbReference type="InterPro" id="IPR050901">
    <property type="entry name" value="BP-dep_ABC_trans_perm"/>
</dbReference>
<evidence type="ECO:0000256" key="4">
    <source>
        <dbReference type="ARBA" id="ARBA00022692"/>
    </source>
</evidence>
<keyword evidence="5 7" id="KW-1133">Transmembrane helix</keyword>
<keyword evidence="2 7" id="KW-0813">Transport</keyword>
<protein>
    <submittedName>
        <fullName evidence="9">Sugar ABC transporter permease</fullName>
    </submittedName>
</protein>
<evidence type="ECO:0000259" key="8">
    <source>
        <dbReference type="PROSITE" id="PS50928"/>
    </source>
</evidence>
<dbReference type="SUPFAM" id="SSF161098">
    <property type="entry name" value="MetI-like"/>
    <property type="match status" value="1"/>
</dbReference>
<keyword evidence="10" id="KW-1185">Reference proteome</keyword>
<organism evidence="9 10">
    <name type="scientific">Frondihabitans sucicola</name>
    <dbReference type="NCBI Taxonomy" id="1268041"/>
    <lineage>
        <taxon>Bacteria</taxon>
        <taxon>Bacillati</taxon>
        <taxon>Actinomycetota</taxon>
        <taxon>Actinomycetes</taxon>
        <taxon>Micrococcales</taxon>
        <taxon>Microbacteriaceae</taxon>
        <taxon>Frondihabitans</taxon>
    </lineage>
</organism>
<dbReference type="Pfam" id="PF00528">
    <property type="entry name" value="BPD_transp_1"/>
    <property type="match status" value="1"/>
</dbReference>
<dbReference type="RefSeq" id="WP_286345771.1">
    <property type="nucleotide sequence ID" value="NZ_AP027732.1"/>
</dbReference>
<name>A0ABN6XZN2_9MICO</name>
<proteinExistence type="inferred from homology"/>
<evidence type="ECO:0000256" key="3">
    <source>
        <dbReference type="ARBA" id="ARBA00022475"/>
    </source>
</evidence>
<feature type="transmembrane region" description="Helical" evidence="7">
    <location>
        <begin position="239"/>
        <end position="260"/>
    </location>
</feature>
<dbReference type="Proteomes" id="UP001321486">
    <property type="component" value="Chromosome"/>
</dbReference>
<dbReference type="InterPro" id="IPR000515">
    <property type="entry name" value="MetI-like"/>
</dbReference>
<gene>
    <name evidence="9" type="ORF">GCM10025867_11040</name>
</gene>
<accession>A0ABN6XZN2</accession>
<evidence type="ECO:0000313" key="10">
    <source>
        <dbReference type="Proteomes" id="UP001321486"/>
    </source>
</evidence>
<feature type="transmembrane region" description="Helical" evidence="7">
    <location>
        <begin position="66"/>
        <end position="94"/>
    </location>
</feature>
<evidence type="ECO:0000256" key="2">
    <source>
        <dbReference type="ARBA" id="ARBA00022448"/>
    </source>
</evidence>
<evidence type="ECO:0000256" key="1">
    <source>
        <dbReference type="ARBA" id="ARBA00004651"/>
    </source>
</evidence>
<feature type="domain" description="ABC transmembrane type-1" evidence="8">
    <location>
        <begin position="71"/>
        <end position="261"/>
    </location>
</feature>
<dbReference type="PANTHER" id="PTHR32243:SF18">
    <property type="entry name" value="INNER MEMBRANE ABC TRANSPORTER PERMEASE PROTEIN YCJP"/>
    <property type="match status" value="1"/>
</dbReference>
<evidence type="ECO:0000256" key="7">
    <source>
        <dbReference type="RuleBase" id="RU363032"/>
    </source>
</evidence>
<dbReference type="PROSITE" id="PS50928">
    <property type="entry name" value="ABC_TM1"/>
    <property type="match status" value="1"/>
</dbReference>
<evidence type="ECO:0000256" key="6">
    <source>
        <dbReference type="ARBA" id="ARBA00023136"/>
    </source>
</evidence>
<feature type="transmembrane region" description="Helical" evidence="7">
    <location>
        <begin position="183"/>
        <end position="205"/>
    </location>
</feature>
<dbReference type="PROSITE" id="PS51257">
    <property type="entry name" value="PROKAR_LIPOPROTEIN"/>
    <property type="match status" value="1"/>
</dbReference>
<comment type="subcellular location">
    <subcellularLocation>
        <location evidence="1 7">Cell membrane</location>
        <topology evidence="1 7">Multi-pass membrane protein</topology>
    </subcellularLocation>
</comment>
<dbReference type="Gene3D" id="1.10.3720.10">
    <property type="entry name" value="MetI-like"/>
    <property type="match status" value="1"/>
</dbReference>
<dbReference type="CDD" id="cd06261">
    <property type="entry name" value="TM_PBP2"/>
    <property type="match status" value="1"/>
</dbReference>
<keyword evidence="4 7" id="KW-0812">Transmembrane</keyword>
<evidence type="ECO:0000256" key="5">
    <source>
        <dbReference type="ARBA" id="ARBA00022989"/>
    </source>
</evidence>
<keyword evidence="3" id="KW-1003">Cell membrane</keyword>
<dbReference type="PANTHER" id="PTHR32243">
    <property type="entry name" value="MALTOSE TRANSPORT SYSTEM PERMEASE-RELATED"/>
    <property type="match status" value="1"/>
</dbReference>
<dbReference type="InterPro" id="IPR035906">
    <property type="entry name" value="MetI-like_sf"/>
</dbReference>
<keyword evidence="6 7" id="KW-0472">Membrane</keyword>
<feature type="transmembrane region" description="Helical" evidence="7">
    <location>
        <begin position="106"/>
        <end position="127"/>
    </location>
</feature>
<dbReference type="EMBL" id="AP027732">
    <property type="protein sequence ID" value="BDZ48863.1"/>
    <property type="molecule type" value="Genomic_DNA"/>
</dbReference>
<reference evidence="10" key="1">
    <citation type="journal article" date="2019" name="Int. J. Syst. Evol. Microbiol.">
        <title>The Global Catalogue of Microorganisms (GCM) 10K type strain sequencing project: providing services to taxonomists for standard genome sequencing and annotation.</title>
        <authorList>
            <consortium name="The Broad Institute Genomics Platform"/>
            <consortium name="The Broad Institute Genome Sequencing Center for Infectious Disease"/>
            <person name="Wu L."/>
            <person name="Ma J."/>
        </authorList>
    </citation>
    <scope>NUCLEOTIDE SEQUENCE [LARGE SCALE GENOMIC DNA]</scope>
    <source>
        <strain evidence="10">NBRC 108728</strain>
    </source>
</reference>
<sequence>MRIERTVQRLVAHVVLIVACLLALFPLFWVVLTSIKRNVDANSPSVNAFAFTPTLQNYADLFNSPVFLHAALTTAVTTAGTTLGSVLVGTLTAYGLGRLWVFGRRVLVGMMVLLQVVPFLVLIVPLFNIVSAVGLYDTWIGLIVVQVGLFTPFVTWLMLAFFRSVPVEVEEAAFVDGVNRYQLFRYVLVPMLAPGLVAAGIFTAIASWNSFLLPVVLGQTVTQTLTAFAATFASSEQLLWAQMCATAVVILAPIVIFTLIMQRPLVNGITAGSLKS</sequence>
<feature type="transmembrane region" description="Helical" evidence="7">
    <location>
        <begin position="139"/>
        <end position="162"/>
    </location>
</feature>
<evidence type="ECO:0000313" key="9">
    <source>
        <dbReference type="EMBL" id="BDZ48863.1"/>
    </source>
</evidence>
<feature type="transmembrane region" description="Helical" evidence="7">
    <location>
        <begin position="12"/>
        <end position="32"/>
    </location>
</feature>
<comment type="similarity">
    <text evidence="7">Belongs to the binding-protein-dependent transport system permease family.</text>
</comment>